<evidence type="ECO:0000313" key="2">
    <source>
        <dbReference type="EMBL" id="XHV10685.1"/>
    </source>
</evidence>
<dbReference type="EMBL" id="PQ287320">
    <property type="protein sequence ID" value="XHV10685.1"/>
    <property type="molecule type" value="Genomic_DNA"/>
</dbReference>
<name>A0AB74UKQ9_9VIRU</name>
<proteinExistence type="predicted"/>
<feature type="region of interest" description="Disordered" evidence="1">
    <location>
        <begin position="111"/>
        <end position="132"/>
    </location>
</feature>
<accession>A0AB74UKQ9</accession>
<sequence>MTKRPATRPITYSILKMVGILDSVETDTDNDIDLIHRLEAAVYYHGRDGDGKEIPMPTEKEWKIINYVSHGDVYGHRSLSTIRKMVDDHYNDPDVRWEFQPGDRVVLVTHNPPHAGRGRSPWSATASTATAS</sequence>
<gene>
    <name evidence="2" type="ORF">BL57_213c</name>
</gene>
<reference evidence="2" key="1">
    <citation type="submission" date="2024-10" db="EMBL/GenBank/DDBJ databases">
        <title>Genetic diversity among independent isolates of the Dolichocephalovirinae subfamily.</title>
        <authorList>
            <person name="Ely B."/>
            <person name="Thomas Q."/>
            <person name="Mohammadi T."/>
        </authorList>
    </citation>
    <scope>NUCLEOTIDE SEQUENCE</scope>
</reference>
<protein>
    <submittedName>
        <fullName evidence="2">Uncharacterized protein</fullName>
    </submittedName>
</protein>
<organism evidence="2">
    <name type="scientific">Caulobacter phage BL57</name>
    <dbReference type="NCBI Taxonomy" id="3348355"/>
    <lineage>
        <taxon>Viruses</taxon>
    </lineage>
</organism>
<feature type="compositionally biased region" description="Low complexity" evidence="1">
    <location>
        <begin position="123"/>
        <end position="132"/>
    </location>
</feature>
<evidence type="ECO:0000256" key="1">
    <source>
        <dbReference type="SAM" id="MobiDB-lite"/>
    </source>
</evidence>